<keyword evidence="2" id="KW-1185">Reference proteome</keyword>
<reference evidence="1 2" key="1">
    <citation type="submission" date="2023-12" db="EMBL/GenBank/DDBJ databases">
        <title>Genome comparison identifies genes involved in endophytic behavior of Lysinibacillus irui and provides insights into its role as a plant-growth promoting bacterium.</title>
        <authorList>
            <person name="Hilario S."/>
            <person name="Matos I."/>
            <person name="Goncalves M.F.M."/>
            <person name="Pardo C.A."/>
            <person name="Santos M.J."/>
        </authorList>
    </citation>
    <scope>NUCLEOTIDE SEQUENCE [LARGE SCALE GENOMIC DNA]</scope>
    <source>
        <strain evidence="1 2">B3</strain>
    </source>
</reference>
<comment type="caution">
    <text evidence="1">The sequence shown here is derived from an EMBL/GenBank/DDBJ whole genome shotgun (WGS) entry which is preliminary data.</text>
</comment>
<dbReference type="RefSeq" id="WP_322611343.1">
    <property type="nucleotide sequence ID" value="NZ_JAXLNX010000007.1"/>
</dbReference>
<accession>A0ABU5NFS3</accession>
<sequence length="191" mass="22385">MLRKKRDLSDIRKEMDQVKFKVHQYTQDLKVLRGKRNDLENEQGKETMHTSIEETVERVQLLKDFNDQILLAEKELDACLVEQNKLDDEVVSIIEAIKVIRNEELVQFDKEVSRVEKLTNQLQIEVDKLAVQRRKIIKNNQSILGIAENYLNKTKAQEITAKEYDQNCGNQARQIRNLLVKKAGHEWDTIA</sequence>
<evidence type="ECO:0000313" key="1">
    <source>
        <dbReference type="EMBL" id="MEA0974882.1"/>
    </source>
</evidence>
<name>A0ABU5NFS3_9BACI</name>
<dbReference type="EMBL" id="JAXUIA010000001">
    <property type="protein sequence ID" value="MEA0974882.1"/>
    <property type="molecule type" value="Genomic_DNA"/>
</dbReference>
<organism evidence="1 2">
    <name type="scientific">Lysinibacillus irui</name>
    <dbReference type="NCBI Taxonomy" id="2998077"/>
    <lineage>
        <taxon>Bacteria</taxon>
        <taxon>Bacillati</taxon>
        <taxon>Bacillota</taxon>
        <taxon>Bacilli</taxon>
        <taxon>Bacillales</taxon>
        <taxon>Bacillaceae</taxon>
        <taxon>Lysinibacillus</taxon>
    </lineage>
</organism>
<evidence type="ECO:0000313" key="2">
    <source>
        <dbReference type="Proteomes" id="UP001289615"/>
    </source>
</evidence>
<gene>
    <name evidence="1" type="ORF">U6C28_01135</name>
</gene>
<proteinExistence type="predicted"/>
<dbReference type="Proteomes" id="UP001289615">
    <property type="component" value="Unassembled WGS sequence"/>
</dbReference>
<protein>
    <submittedName>
        <fullName evidence="1">Uncharacterized protein</fullName>
    </submittedName>
</protein>